<feature type="compositionally biased region" description="Low complexity" evidence="1">
    <location>
        <begin position="90"/>
        <end position="100"/>
    </location>
</feature>
<feature type="region of interest" description="Disordered" evidence="1">
    <location>
        <begin position="143"/>
        <end position="171"/>
    </location>
</feature>
<evidence type="ECO:0000256" key="1">
    <source>
        <dbReference type="SAM" id="MobiDB-lite"/>
    </source>
</evidence>
<sequence length="589" mass="64063">MGASNRKPYDSGTAQARHCPQCGGASTVIERLAFREGRAGEWYRCCTRCRNITFPPQPGTPPELVERIEAARSHSSAPSSASSRWRRVRGGTSRRAGSSGILAASLPDGGEASTVTSGARIKKRRLEQVGLPKIKALNVAGPSMDRHALDDPVKGPRTLDQQLDTPRGLAGLAKNPRTLEVLMKEFLELSQEMGLPISVPSAPSRPTPGPKQDANGHETDDESTMGTPTPAPRKRMLNVSAPPRVKVAPARVSTSVHIPLPRSFIVKPQATHKVIEISSGSEDEGNAPPSAAQNTSRQSSVISLTDSESEDVSSASEDEGSVRGEKPSIRRVIRTPSDVIELTDSEKSGDEANRSKENTRSSGLDVSTLTRTRHGFLASHSSTCLTDLLPSDSSQGDTTDLFAENAEDGDPYVPRVGKVNTACVRRSAAPRLSSPASDFVPFGDVYHFEIYPSLANLADGPLPVFNQATQWMLMVKIWYDDKLPPATKMITLDERDCEIVLATYHIVRRIFDATQIYEFKIWDPSTTDWRLHALTAPLDVSVDAGYHTLLIRLPFVTVLTSWPEIITQAYGACTTIERPARKGKERATD</sequence>
<protein>
    <submittedName>
        <fullName evidence="2">Uncharacterized protein</fullName>
    </submittedName>
</protein>
<reference evidence="2 3" key="1">
    <citation type="journal article" date="2015" name="Sci. Rep.">
        <title>Chromosome-level genome map provides insights into diverse defense mechanisms in the medicinal fungus Ganoderma sinense.</title>
        <authorList>
            <person name="Zhu Y."/>
            <person name="Xu J."/>
            <person name="Sun C."/>
            <person name="Zhou S."/>
            <person name="Xu H."/>
            <person name="Nelson D.R."/>
            <person name="Qian J."/>
            <person name="Song J."/>
            <person name="Luo H."/>
            <person name="Xiang L."/>
            <person name="Li Y."/>
            <person name="Xu Z."/>
            <person name="Ji A."/>
            <person name="Wang L."/>
            <person name="Lu S."/>
            <person name="Hayward A."/>
            <person name="Sun W."/>
            <person name="Li X."/>
            <person name="Schwartz D.C."/>
            <person name="Wang Y."/>
            <person name="Chen S."/>
        </authorList>
    </citation>
    <scope>NUCLEOTIDE SEQUENCE [LARGE SCALE GENOMIC DNA]</scope>
    <source>
        <strain evidence="2 3">ZZ0214-1</strain>
    </source>
</reference>
<feature type="compositionally biased region" description="Basic and acidic residues" evidence="1">
    <location>
        <begin position="144"/>
        <end position="154"/>
    </location>
</feature>
<feature type="compositionally biased region" description="Basic and acidic residues" evidence="1">
    <location>
        <begin position="344"/>
        <end position="359"/>
    </location>
</feature>
<keyword evidence="3" id="KW-1185">Reference proteome</keyword>
<organism evidence="2 3">
    <name type="scientific">Ganoderma sinense ZZ0214-1</name>
    <dbReference type="NCBI Taxonomy" id="1077348"/>
    <lineage>
        <taxon>Eukaryota</taxon>
        <taxon>Fungi</taxon>
        <taxon>Dikarya</taxon>
        <taxon>Basidiomycota</taxon>
        <taxon>Agaricomycotina</taxon>
        <taxon>Agaricomycetes</taxon>
        <taxon>Polyporales</taxon>
        <taxon>Polyporaceae</taxon>
        <taxon>Ganoderma</taxon>
    </lineage>
</organism>
<accession>A0A2G8SHD7</accession>
<dbReference type="EMBL" id="AYKW01000008">
    <property type="protein sequence ID" value="PIL33161.1"/>
    <property type="molecule type" value="Genomic_DNA"/>
</dbReference>
<feature type="compositionally biased region" description="Low complexity" evidence="1">
    <location>
        <begin position="73"/>
        <end position="83"/>
    </location>
</feature>
<gene>
    <name evidence="2" type="ORF">GSI_04611</name>
</gene>
<feature type="region of interest" description="Disordered" evidence="1">
    <location>
        <begin position="1"/>
        <end position="20"/>
    </location>
</feature>
<comment type="caution">
    <text evidence="2">The sequence shown here is derived from an EMBL/GenBank/DDBJ whole genome shotgun (WGS) entry which is preliminary data.</text>
</comment>
<evidence type="ECO:0000313" key="3">
    <source>
        <dbReference type="Proteomes" id="UP000230002"/>
    </source>
</evidence>
<feature type="region of interest" description="Disordered" evidence="1">
    <location>
        <begin position="279"/>
        <end position="364"/>
    </location>
</feature>
<feature type="compositionally biased region" description="Polar residues" evidence="1">
    <location>
        <begin position="291"/>
        <end position="305"/>
    </location>
</feature>
<feature type="region of interest" description="Disordered" evidence="1">
    <location>
        <begin position="196"/>
        <end position="238"/>
    </location>
</feature>
<feature type="region of interest" description="Disordered" evidence="1">
    <location>
        <begin position="70"/>
        <end position="117"/>
    </location>
</feature>
<proteinExistence type="predicted"/>
<dbReference type="AlphaFoldDB" id="A0A2G8SHD7"/>
<feature type="compositionally biased region" description="Acidic residues" evidence="1">
    <location>
        <begin position="307"/>
        <end position="319"/>
    </location>
</feature>
<dbReference type="Proteomes" id="UP000230002">
    <property type="component" value="Unassembled WGS sequence"/>
</dbReference>
<name>A0A2G8SHD7_9APHY</name>
<dbReference type="OrthoDB" id="2754643at2759"/>
<evidence type="ECO:0000313" key="2">
    <source>
        <dbReference type="EMBL" id="PIL33161.1"/>
    </source>
</evidence>